<protein>
    <submittedName>
        <fullName evidence="4 5">Uncharacterized protein LOC101851277</fullName>
    </submittedName>
</protein>
<dbReference type="SMART" id="SM00454">
    <property type="entry name" value="SAM"/>
    <property type="match status" value="2"/>
</dbReference>
<evidence type="ECO:0000256" key="1">
    <source>
        <dbReference type="SAM" id="MobiDB-lite"/>
    </source>
</evidence>
<dbReference type="GeneID" id="101851277"/>
<name>A0ABM1A3E9_APLCA</name>
<dbReference type="InterPro" id="IPR013761">
    <property type="entry name" value="SAM/pointed_sf"/>
</dbReference>
<feature type="compositionally biased region" description="Low complexity" evidence="1">
    <location>
        <begin position="421"/>
        <end position="433"/>
    </location>
</feature>
<feature type="region of interest" description="Disordered" evidence="1">
    <location>
        <begin position="498"/>
        <end position="517"/>
    </location>
</feature>
<dbReference type="Gene3D" id="1.10.150.50">
    <property type="entry name" value="Transcription Factor, Ets-1"/>
    <property type="match status" value="2"/>
</dbReference>
<dbReference type="Pfam" id="PF07647">
    <property type="entry name" value="SAM_2"/>
    <property type="match status" value="1"/>
</dbReference>
<evidence type="ECO:0000313" key="5">
    <source>
        <dbReference type="RefSeq" id="XP_035826556.1"/>
    </source>
</evidence>
<gene>
    <name evidence="4 5" type="primary">LOC101851277</name>
</gene>
<feature type="region of interest" description="Disordered" evidence="1">
    <location>
        <begin position="421"/>
        <end position="457"/>
    </location>
</feature>
<dbReference type="RefSeq" id="XP_012940029.1">
    <property type="nucleotide sequence ID" value="XM_013084575.2"/>
</dbReference>
<dbReference type="SUPFAM" id="SSF47769">
    <property type="entry name" value="SAM/Pointed domain"/>
    <property type="match status" value="2"/>
</dbReference>
<sequence length="666" mass="73663">MKNDVNYFLERIGMLKYQEIFHAKGFDLETDVVHLTCVDLEESLMISSKWDRALIIKHAQHYQPSPQLQLNEWLHSNYLDHYFESFVRSELTDLKAIAQLQLPNEELYDELEIVMPGHRKRLERAVRKLWQDQAKSEGAELPITQGWWGKPECLPQAKFDFLCVRAALFSGKERQNKVHVDFMVDSGSDVSTVQEDTLKQLNLELLGSVYSCGIHGGSHTNLYKARLAVGTQEMDIEIMASNYDSLGSRVVRNFRHVIDGQKHIWLKGNYRDSLPAVLPLPAPLSVPVSRAKDGAEPNAGSKVSPPDGKSLSIGQSLQDGDVGKHQGIAGSALGEDVDMSRVQQNESCLRSENASTVLTTLGATEKKTHGSVDLTTGIHNSGIAHAGKNGTLSISVSDSNNKRQLDEVSNNVMIVDRNFSSSSLSDESTSADSGLTSATSKGKRTLSPNCQDKKRKKTSLLDYKRLEGQGALFDHPVPLTEQERKGVGDAPAQISMKKSVEDFSSPTTTQASSSSSVFCCNASNNASNEPNAKSNSCNNSHQDRVSLKNIVPASLRDTDDDIDHMDPSNVSINNNTCEDILTVWEPRPFGERDEHIADDIIHISYGDDNDPEEDEIKHPSSHLHSSYSSSTSQEMRSMLPQRPNDIVIVSLEQLEDSQSSLTQNFS</sequence>
<feature type="region of interest" description="Disordered" evidence="1">
    <location>
        <begin position="289"/>
        <end position="325"/>
    </location>
</feature>
<feature type="compositionally biased region" description="Low complexity" evidence="1">
    <location>
        <begin position="504"/>
        <end position="517"/>
    </location>
</feature>
<proteinExistence type="predicted"/>
<evidence type="ECO:0000259" key="2">
    <source>
        <dbReference type="PROSITE" id="PS50105"/>
    </source>
</evidence>
<dbReference type="PROSITE" id="PS50105">
    <property type="entry name" value="SAM_DOMAIN"/>
    <property type="match status" value="1"/>
</dbReference>
<feature type="region of interest" description="Disordered" evidence="1">
    <location>
        <begin position="605"/>
        <end position="638"/>
    </location>
</feature>
<keyword evidence="3" id="KW-1185">Reference proteome</keyword>
<reference evidence="4 5" key="1">
    <citation type="submission" date="2025-05" db="UniProtKB">
        <authorList>
            <consortium name="RefSeq"/>
        </authorList>
    </citation>
    <scope>IDENTIFICATION</scope>
</reference>
<feature type="compositionally biased region" description="Polar residues" evidence="1">
    <location>
        <begin position="434"/>
        <end position="450"/>
    </location>
</feature>
<evidence type="ECO:0000313" key="4">
    <source>
        <dbReference type="RefSeq" id="XP_012940029.1"/>
    </source>
</evidence>
<accession>A0ABM1A3E9</accession>
<feature type="compositionally biased region" description="Low complexity" evidence="1">
    <location>
        <begin position="622"/>
        <end position="637"/>
    </location>
</feature>
<feature type="domain" description="SAM" evidence="2">
    <location>
        <begin position="69"/>
        <end position="132"/>
    </location>
</feature>
<dbReference type="CDD" id="cd09487">
    <property type="entry name" value="SAM_superfamily"/>
    <property type="match status" value="1"/>
</dbReference>
<dbReference type="RefSeq" id="XP_035826556.1">
    <property type="nucleotide sequence ID" value="XM_035970663.1"/>
</dbReference>
<evidence type="ECO:0000313" key="3">
    <source>
        <dbReference type="Proteomes" id="UP000694888"/>
    </source>
</evidence>
<organism evidence="3 4">
    <name type="scientific">Aplysia californica</name>
    <name type="common">California sea hare</name>
    <dbReference type="NCBI Taxonomy" id="6500"/>
    <lineage>
        <taxon>Eukaryota</taxon>
        <taxon>Metazoa</taxon>
        <taxon>Spiralia</taxon>
        <taxon>Lophotrochozoa</taxon>
        <taxon>Mollusca</taxon>
        <taxon>Gastropoda</taxon>
        <taxon>Heterobranchia</taxon>
        <taxon>Euthyneura</taxon>
        <taxon>Tectipleura</taxon>
        <taxon>Aplysiida</taxon>
        <taxon>Aplysioidea</taxon>
        <taxon>Aplysiidae</taxon>
        <taxon>Aplysia</taxon>
    </lineage>
</organism>
<dbReference type="Pfam" id="PF00536">
    <property type="entry name" value="SAM_1"/>
    <property type="match status" value="1"/>
</dbReference>
<dbReference type="InterPro" id="IPR001660">
    <property type="entry name" value="SAM"/>
</dbReference>
<dbReference type="Proteomes" id="UP000694888">
    <property type="component" value="Unplaced"/>
</dbReference>